<dbReference type="AlphaFoldDB" id="A0A239BKE7"/>
<evidence type="ECO:0000313" key="2">
    <source>
        <dbReference type="EMBL" id="SNS07513.1"/>
    </source>
</evidence>
<protein>
    <submittedName>
        <fullName evidence="2">Uncharacterized protein</fullName>
    </submittedName>
</protein>
<feature type="region of interest" description="Disordered" evidence="1">
    <location>
        <begin position="1"/>
        <end position="34"/>
    </location>
</feature>
<evidence type="ECO:0000313" key="3">
    <source>
        <dbReference type="Proteomes" id="UP000198379"/>
    </source>
</evidence>
<gene>
    <name evidence="2" type="ORF">SAMN06265376_106190</name>
</gene>
<sequence>MKKEGQTKQVKPEKKKEEKSERVKTRISFKSRRI</sequence>
<dbReference type="EMBL" id="FZNY01000006">
    <property type="protein sequence ID" value="SNS07513.1"/>
    <property type="molecule type" value="Genomic_DNA"/>
</dbReference>
<accession>A0A239BKE7</accession>
<reference evidence="2 3" key="1">
    <citation type="submission" date="2017-06" db="EMBL/GenBank/DDBJ databases">
        <authorList>
            <person name="Kim H.J."/>
            <person name="Triplett B.A."/>
        </authorList>
    </citation>
    <scope>NUCLEOTIDE SEQUENCE [LARGE SCALE GENOMIC DNA]</scope>
    <source>
        <strain evidence="2 3">DSM 25597</strain>
    </source>
</reference>
<keyword evidence="3" id="KW-1185">Reference proteome</keyword>
<name>A0A239BKE7_9FLAO</name>
<organism evidence="2 3">
    <name type="scientific">Dokdonia pacifica</name>
    <dbReference type="NCBI Taxonomy" id="1627892"/>
    <lineage>
        <taxon>Bacteria</taxon>
        <taxon>Pseudomonadati</taxon>
        <taxon>Bacteroidota</taxon>
        <taxon>Flavobacteriia</taxon>
        <taxon>Flavobacteriales</taxon>
        <taxon>Flavobacteriaceae</taxon>
        <taxon>Dokdonia</taxon>
    </lineage>
</organism>
<proteinExistence type="predicted"/>
<evidence type="ECO:0000256" key="1">
    <source>
        <dbReference type="SAM" id="MobiDB-lite"/>
    </source>
</evidence>
<feature type="compositionally biased region" description="Basic residues" evidence="1">
    <location>
        <begin position="25"/>
        <end position="34"/>
    </location>
</feature>
<dbReference type="Proteomes" id="UP000198379">
    <property type="component" value="Unassembled WGS sequence"/>
</dbReference>
<feature type="compositionally biased region" description="Basic and acidic residues" evidence="1">
    <location>
        <begin position="1"/>
        <end position="24"/>
    </location>
</feature>